<dbReference type="Proteomes" id="UP000298663">
    <property type="component" value="Unassembled WGS sequence"/>
</dbReference>
<evidence type="ECO:0008006" key="4">
    <source>
        <dbReference type="Google" id="ProtNLM"/>
    </source>
</evidence>
<organism evidence="2 3">
    <name type="scientific">Steinernema carpocapsae</name>
    <name type="common">Entomopathogenic nematode</name>
    <dbReference type="NCBI Taxonomy" id="34508"/>
    <lineage>
        <taxon>Eukaryota</taxon>
        <taxon>Metazoa</taxon>
        <taxon>Ecdysozoa</taxon>
        <taxon>Nematoda</taxon>
        <taxon>Chromadorea</taxon>
        <taxon>Rhabditida</taxon>
        <taxon>Tylenchina</taxon>
        <taxon>Panagrolaimomorpha</taxon>
        <taxon>Strongyloidoidea</taxon>
        <taxon>Steinernematidae</taxon>
        <taxon>Steinernema</taxon>
    </lineage>
</organism>
<comment type="caution">
    <text evidence="2">The sequence shown here is derived from an EMBL/GenBank/DDBJ whole genome shotgun (WGS) entry which is preliminary data.</text>
</comment>
<dbReference type="AlphaFoldDB" id="A0A4U5MV30"/>
<keyword evidence="1" id="KW-0732">Signal</keyword>
<reference evidence="2 3" key="2">
    <citation type="journal article" date="2019" name="G3 (Bethesda)">
        <title>Hybrid Assembly of the Genome of the Entomopathogenic Nematode Steinernema carpocapsae Identifies the X-Chromosome.</title>
        <authorList>
            <person name="Serra L."/>
            <person name="Macchietto M."/>
            <person name="Macias-Munoz A."/>
            <person name="McGill C.J."/>
            <person name="Rodriguez I.M."/>
            <person name="Rodriguez B."/>
            <person name="Murad R."/>
            <person name="Mortazavi A."/>
        </authorList>
    </citation>
    <scope>NUCLEOTIDE SEQUENCE [LARGE SCALE GENOMIC DNA]</scope>
    <source>
        <strain evidence="2 3">ALL</strain>
    </source>
</reference>
<name>A0A4U5MV30_STECR</name>
<dbReference type="InterPro" id="IPR036880">
    <property type="entry name" value="Kunitz_BPTI_sf"/>
</dbReference>
<gene>
    <name evidence="2" type="ORF">L596_020891</name>
</gene>
<dbReference type="GO" id="GO:0004867">
    <property type="term" value="F:serine-type endopeptidase inhibitor activity"/>
    <property type="evidence" value="ECO:0007669"/>
    <property type="project" value="InterPro"/>
</dbReference>
<accession>A0A4U5MV30</accession>
<sequence length="129" mass="14759">MRVWVIFCSLILSVISHRSLIARPWNHYGYWWFMQEAHTHFQTSTLAPKPSPLAKTWTMSPKVIQSNPTCFKPLSPLSLVRSYSNPFYSYDATRSICVFVFGVSAKKDTGNVFLSHDECQEQCCPTSSC</sequence>
<feature type="chain" id="PRO_5020989833" description="BPTI/Kunitz inhibitor domain-containing protein" evidence="1">
    <location>
        <begin position="17"/>
        <end position="129"/>
    </location>
</feature>
<evidence type="ECO:0000256" key="1">
    <source>
        <dbReference type="SAM" id="SignalP"/>
    </source>
</evidence>
<evidence type="ECO:0000313" key="3">
    <source>
        <dbReference type="Proteomes" id="UP000298663"/>
    </source>
</evidence>
<keyword evidence="3" id="KW-1185">Reference proteome</keyword>
<feature type="signal peptide" evidence="1">
    <location>
        <begin position="1"/>
        <end position="16"/>
    </location>
</feature>
<reference evidence="2 3" key="1">
    <citation type="journal article" date="2015" name="Genome Biol.">
        <title>Comparative genomics of Steinernema reveals deeply conserved gene regulatory networks.</title>
        <authorList>
            <person name="Dillman A.R."/>
            <person name="Macchietto M."/>
            <person name="Porter C.F."/>
            <person name="Rogers A."/>
            <person name="Williams B."/>
            <person name="Antoshechkin I."/>
            <person name="Lee M.M."/>
            <person name="Goodwin Z."/>
            <person name="Lu X."/>
            <person name="Lewis E.E."/>
            <person name="Goodrich-Blair H."/>
            <person name="Stock S.P."/>
            <person name="Adams B.J."/>
            <person name="Sternberg P.W."/>
            <person name="Mortazavi A."/>
        </authorList>
    </citation>
    <scope>NUCLEOTIDE SEQUENCE [LARGE SCALE GENOMIC DNA]</scope>
    <source>
        <strain evidence="2 3">ALL</strain>
    </source>
</reference>
<dbReference type="SUPFAM" id="SSF57362">
    <property type="entry name" value="BPTI-like"/>
    <property type="match status" value="1"/>
</dbReference>
<protein>
    <recommendedName>
        <fullName evidence="4">BPTI/Kunitz inhibitor domain-containing protein</fullName>
    </recommendedName>
</protein>
<proteinExistence type="predicted"/>
<evidence type="ECO:0000313" key="2">
    <source>
        <dbReference type="EMBL" id="TKR73594.1"/>
    </source>
</evidence>
<dbReference type="OrthoDB" id="10564627at2759"/>
<dbReference type="EMBL" id="AZBU02000006">
    <property type="protein sequence ID" value="TKR73594.1"/>
    <property type="molecule type" value="Genomic_DNA"/>
</dbReference>